<sequence>MALHSQQRVGDAPYQSLANDPHEDEEISLADGDLSVHIASVAEKKRLWWRNALINMVFIAAWFIFATVLSVYNKWMFSPDYYGFPFPLLVTTMHMFVQFLLAAFLRYVFPSKFRPDRNPGSSDYARKVTPTGIATGLDIGLSNLSLKMITLSFYTMVKSSSLVFVLLFAFMFKLEVFSLRLVGVIALIVCGVLLMVATETHFVLVGFLLVLSGSALGGLRWSLTQLLLKNKNMGLDNPAATLFWLAPIMGVTLAIVSFFADRWSDLLDSPFFGGAGATAKTCFFLTAPGTLAFFMVMSEYYILQRAGVVPMSIAGIAKEVTTISVSSWFFGDQLSPLNITGAAVTVCGICLFTYHKYRRSMDSTVPLDAHGNPIGSDEVLDGEDGLQSRTGSMEEMQPLAELPTEPRHSAEQRVFSVDPADGDVLFDMSVDDADAKSMTSQYVREEAQTESWLLLSQQTLGGVETVPRAW</sequence>
<name>A0A4V2MWL4_9APHY</name>
<feature type="transmembrane region" description="Helical" evidence="5">
    <location>
        <begin position="281"/>
        <end position="303"/>
    </location>
</feature>
<dbReference type="InterPro" id="IPR004853">
    <property type="entry name" value="Sugar_P_trans_dom"/>
</dbReference>
<protein>
    <submittedName>
        <fullName evidence="7">Triose-phosphate Transporter</fullName>
    </submittedName>
</protein>
<reference evidence="7 8" key="1">
    <citation type="submission" date="2018-11" db="EMBL/GenBank/DDBJ databases">
        <title>Genome assembly of Steccherinum ochraceum LE-BIN_3174, the white-rot fungus of the Steccherinaceae family (The Residual Polyporoid clade, Polyporales, Basidiomycota).</title>
        <authorList>
            <person name="Fedorova T.V."/>
            <person name="Glazunova O.A."/>
            <person name="Landesman E.O."/>
            <person name="Moiseenko K.V."/>
            <person name="Psurtseva N.V."/>
            <person name="Savinova O.S."/>
            <person name="Shakhova N.V."/>
            <person name="Tyazhelova T.V."/>
            <person name="Vasina D.V."/>
        </authorList>
    </citation>
    <scope>NUCLEOTIDE SEQUENCE [LARGE SCALE GENOMIC DNA]</scope>
    <source>
        <strain evidence="7 8">LE-BIN_3174</strain>
    </source>
</reference>
<gene>
    <name evidence="7" type="primary">CAS42</name>
    <name evidence="7" type="ORF">EIP91_001000</name>
</gene>
<evidence type="ECO:0000256" key="5">
    <source>
        <dbReference type="SAM" id="Phobius"/>
    </source>
</evidence>
<feature type="transmembrane region" description="Helical" evidence="5">
    <location>
        <begin position="151"/>
        <end position="171"/>
    </location>
</feature>
<dbReference type="Proteomes" id="UP000292702">
    <property type="component" value="Unassembled WGS sequence"/>
</dbReference>
<dbReference type="PANTHER" id="PTHR11132">
    <property type="entry name" value="SOLUTE CARRIER FAMILY 35"/>
    <property type="match status" value="1"/>
</dbReference>
<feature type="domain" description="Sugar phosphate transporter" evidence="6">
    <location>
        <begin position="57"/>
        <end position="352"/>
    </location>
</feature>
<accession>A0A4V2MWL4</accession>
<dbReference type="AlphaFoldDB" id="A0A4V2MWL4"/>
<evidence type="ECO:0000256" key="2">
    <source>
        <dbReference type="ARBA" id="ARBA00022692"/>
    </source>
</evidence>
<evidence type="ECO:0000256" key="4">
    <source>
        <dbReference type="ARBA" id="ARBA00023136"/>
    </source>
</evidence>
<dbReference type="OrthoDB" id="18894at2759"/>
<comment type="subcellular location">
    <subcellularLocation>
        <location evidence="1">Membrane</location>
        <topology evidence="1">Multi-pass membrane protein</topology>
    </subcellularLocation>
</comment>
<feature type="transmembrane region" description="Helical" evidence="5">
    <location>
        <begin position="84"/>
        <end position="109"/>
    </location>
</feature>
<dbReference type="InterPro" id="IPR050186">
    <property type="entry name" value="TPT_transporter"/>
</dbReference>
<evidence type="ECO:0000259" key="6">
    <source>
        <dbReference type="Pfam" id="PF03151"/>
    </source>
</evidence>
<keyword evidence="3 5" id="KW-1133">Transmembrane helix</keyword>
<dbReference type="GO" id="GO:0016020">
    <property type="term" value="C:membrane"/>
    <property type="evidence" value="ECO:0007669"/>
    <property type="project" value="UniProtKB-SubCell"/>
</dbReference>
<feature type="transmembrane region" description="Helical" evidence="5">
    <location>
        <begin position="241"/>
        <end position="260"/>
    </location>
</feature>
<feature type="transmembrane region" description="Helical" evidence="5">
    <location>
        <begin position="202"/>
        <end position="221"/>
    </location>
</feature>
<keyword evidence="8" id="KW-1185">Reference proteome</keyword>
<feature type="transmembrane region" description="Helical" evidence="5">
    <location>
        <begin position="334"/>
        <end position="354"/>
    </location>
</feature>
<feature type="transmembrane region" description="Helical" evidence="5">
    <location>
        <begin position="52"/>
        <end position="72"/>
    </location>
</feature>
<keyword evidence="2 5" id="KW-0812">Transmembrane</keyword>
<organism evidence="7 8">
    <name type="scientific">Steccherinum ochraceum</name>
    <dbReference type="NCBI Taxonomy" id="92696"/>
    <lineage>
        <taxon>Eukaryota</taxon>
        <taxon>Fungi</taxon>
        <taxon>Dikarya</taxon>
        <taxon>Basidiomycota</taxon>
        <taxon>Agaricomycotina</taxon>
        <taxon>Agaricomycetes</taxon>
        <taxon>Polyporales</taxon>
        <taxon>Steccherinaceae</taxon>
        <taxon>Steccherinum</taxon>
    </lineage>
</organism>
<dbReference type="EMBL" id="RWJN01000124">
    <property type="protein sequence ID" value="TCD66707.1"/>
    <property type="molecule type" value="Genomic_DNA"/>
</dbReference>
<evidence type="ECO:0000256" key="3">
    <source>
        <dbReference type="ARBA" id="ARBA00022989"/>
    </source>
</evidence>
<proteinExistence type="predicted"/>
<feature type="transmembrane region" description="Helical" evidence="5">
    <location>
        <begin position="177"/>
        <end position="195"/>
    </location>
</feature>
<evidence type="ECO:0000256" key="1">
    <source>
        <dbReference type="ARBA" id="ARBA00004141"/>
    </source>
</evidence>
<dbReference type="Pfam" id="PF03151">
    <property type="entry name" value="TPT"/>
    <property type="match status" value="1"/>
</dbReference>
<keyword evidence="4 5" id="KW-0472">Membrane</keyword>
<comment type="caution">
    <text evidence="7">The sequence shown here is derived from an EMBL/GenBank/DDBJ whole genome shotgun (WGS) entry which is preliminary data.</text>
</comment>
<evidence type="ECO:0000313" key="8">
    <source>
        <dbReference type="Proteomes" id="UP000292702"/>
    </source>
</evidence>
<evidence type="ECO:0000313" key="7">
    <source>
        <dbReference type="EMBL" id="TCD66707.1"/>
    </source>
</evidence>
<dbReference type="STRING" id="92696.A0A4V2MWL4"/>